<evidence type="ECO:0000313" key="1">
    <source>
        <dbReference type="EMBL" id="OAY60641.1"/>
    </source>
</evidence>
<accession>A0A2C9WKA7</accession>
<gene>
    <name evidence="1" type="ORF">MANES_01G128200</name>
</gene>
<name>A0A2C9WKA7_MANES</name>
<protein>
    <submittedName>
        <fullName evidence="1">Uncharacterized protein</fullName>
    </submittedName>
</protein>
<reference evidence="1" key="1">
    <citation type="submission" date="2016-02" db="EMBL/GenBank/DDBJ databases">
        <title>WGS assembly of Manihot esculenta.</title>
        <authorList>
            <person name="Bredeson J.V."/>
            <person name="Prochnik S.E."/>
            <person name="Lyons J.B."/>
            <person name="Schmutz J."/>
            <person name="Grimwood J."/>
            <person name="Vrebalov J."/>
            <person name="Bart R.S."/>
            <person name="Amuge T."/>
            <person name="Ferguson M.E."/>
            <person name="Green R."/>
            <person name="Putnam N."/>
            <person name="Stites J."/>
            <person name="Rounsley S."/>
            <person name="Rokhsar D.S."/>
        </authorList>
    </citation>
    <scope>NUCLEOTIDE SEQUENCE [LARGE SCALE GENOMIC DNA]</scope>
    <source>
        <tissue evidence="1">Leaf</tissue>
    </source>
</reference>
<organism evidence="1">
    <name type="scientific">Manihot esculenta</name>
    <name type="common">Cassava</name>
    <name type="synonym">Jatropha manihot</name>
    <dbReference type="NCBI Taxonomy" id="3983"/>
    <lineage>
        <taxon>Eukaryota</taxon>
        <taxon>Viridiplantae</taxon>
        <taxon>Streptophyta</taxon>
        <taxon>Embryophyta</taxon>
        <taxon>Tracheophyta</taxon>
        <taxon>Spermatophyta</taxon>
        <taxon>Magnoliopsida</taxon>
        <taxon>eudicotyledons</taxon>
        <taxon>Gunneridae</taxon>
        <taxon>Pentapetalae</taxon>
        <taxon>rosids</taxon>
        <taxon>fabids</taxon>
        <taxon>Malpighiales</taxon>
        <taxon>Euphorbiaceae</taxon>
        <taxon>Crotonoideae</taxon>
        <taxon>Manihoteae</taxon>
        <taxon>Manihot</taxon>
    </lineage>
</organism>
<proteinExistence type="predicted"/>
<sequence length="42" mass="4878">MVSTELCSKVITMHLFLFHRVVLDMSRQLGIQKVDMNKDSLL</sequence>
<dbReference type="EMBL" id="CM004387">
    <property type="protein sequence ID" value="OAY60641.1"/>
    <property type="molecule type" value="Genomic_DNA"/>
</dbReference>
<dbReference type="AlphaFoldDB" id="A0A2C9WKA7"/>